<evidence type="ECO:0000259" key="2">
    <source>
        <dbReference type="Pfam" id="PF20703"/>
    </source>
</evidence>
<keyword evidence="4" id="KW-1185">Reference proteome</keyword>
<reference evidence="3" key="1">
    <citation type="submission" date="2020-05" db="EMBL/GenBank/DDBJ databases">
        <title>Mycena genomes resolve the evolution of fungal bioluminescence.</title>
        <authorList>
            <person name="Tsai I.J."/>
        </authorList>
    </citation>
    <scope>NUCLEOTIDE SEQUENCE</scope>
    <source>
        <strain evidence="3">CCC161011</strain>
    </source>
</reference>
<organism evidence="3 4">
    <name type="scientific">Mycena venus</name>
    <dbReference type="NCBI Taxonomy" id="2733690"/>
    <lineage>
        <taxon>Eukaryota</taxon>
        <taxon>Fungi</taxon>
        <taxon>Dikarya</taxon>
        <taxon>Basidiomycota</taxon>
        <taxon>Agaricomycotina</taxon>
        <taxon>Agaricomycetes</taxon>
        <taxon>Agaricomycetidae</taxon>
        <taxon>Agaricales</taxon>
        <taxon>Marasmiineae</taxon>
        <taxon>Mycenaceae</taxon>
        <taxon>Mycena</taxon>
    </lineage>
</organism>
<dbReference type="Gene3D" id="3.40.50.300">
    <property type="entry name" value="P-loop containing nucleotide triphosphate hydrolases"/>
    <property type="match status" value="1"/>
</dbReference>
<name>A0A8H7CEF0_9AGAR</name>
<dbReference type="Pfam" id="PF20703">
    <property type="entry name" value="nSTAND1"/>
    <property type="match status" value="1"/>
</dbReference>
<dbReference type="InterPro" id="IPR049052">
    <property type="entry name" value="nSTAND1"/>
</dbReference>
<feature type="compositionally biased region" description="Polar residues" evidence="1">
    <location>
        <begin position="442"/>
        <end position="458"/>
    </location>
</feature>
<evidence type="ECO:0000313" key="4">
    <source>
        <dbReference type="Proteomes" id="UP000620124"/>
    </source>
</evidence>
<dbReference type="EMBL" id="JACAZI010000029">
    <property type="protein sequence ID" value="KAF7333431.1"/>
    <property type="molecule type" value="Genomic_DNA"/>
</dbReference>
<comment type="caution">
    <text evidence="3">The sequence shown here is derived from an EMBL/GenBank/DDBJ whole genome shotgun (WGS) entry which is preliminary data.</text>
</comment>
<dbReference type="PANTHER" id="PTHR47691:SF3">
    <property type="entry name" value="HTH-TYPE TRANSCRIPTIONAL REGULATOR RV0890C-RELATED"/>
    <property type="match status" value="1"/>
</dbReference>
<dbReference type="Proteomes" id="UP000620124">
    <property type="component" value="Unassembled WGS sequence"/>
</dbReference>
<dbReference type="OrthoDB" id="1534087at2759"/>
<dbReference type="InterPro" id="IPR027417">
    <property type="entry name" value="P-loop_NTPase"/>
</dbReference>
<sequence length="981" mass="109052">MQSALIPWGPPVNDIVVKPEKNSRPDRSRWTLVLNALSSPSPGRTLDRVYTTLGNILEVHANRAAHALGLGPHAVARKIKAYFASGDDRAERLQSLRSSIPPKLQKRCLKLMKYTLPVESSKTQCQAFKDIVNLVTLFPGLRKYCLYVECLGDATSIDAIFALWNGSNGPTVEEWIFWKTFAANCLADISISAVLEKSSVTELCNCREDDISAIEWLLIEHNCSTCVFSRALCIRYLGGILDLPEFWLNSGTAHSYVAGKLFREMIWVLKDIGVDILVLDPLDESERQFDYDGIDFLGTTLLAGISRWFANIEPGEWSVQPWYDFFRQFLCLLRRPRAAELVPLSSTCATRNFEDILPTIYQEAVLTCTIVDGTDTIPANANPLRDDHLTDLEDKPLHRNSSYESLEEASTQNFDDAWELPRQSRDFVDEESIPDLDDSPEQPGQSHESLDESSNTKLDASPDPELPGQSHEVLDETTSSNSDDPLELPSAGPASLSRDMEVDHVSNLSDSIMATEMEDNILDFSVDLGSGPEFNTRYHLNVGDAEYSSDRASTISELYSGSHNSSDSISILPSEPKIFYGREAELSNILKLFHTGAPRVAILCSGGMGKTSLARAVLHHTDITSRYAEHRYFVCCASATNKLEFAALIAAHLGLEPRRDVSQQVLGKFSSSAPSLLVLDDFEALWEPTDSRRDIEEFWSLLIDVEQLALIITMRGAERPARVMWTRPFLRPLKPLQQNAALQVFNAIAEDIHDPEEVDQVLSLTGNMPLAIDLFAHLVDYEGCSSVLSRWETEKTGLISFGHDKKSNLDVSNSLSLSSPRLRSVPHAQDLLSLLALLPGGISDAELLHSCLPMDNILGCKAGLIRTALAYSDDNKRLKALVPIREHMLISRLPRGDDIRPLLKHYQELLELQGQYLGTQLSSTTVVQISSNLANIHNLLRNGLLPSLPEGHPDLEDPISYTSHLLELCDRVAHLAEFPCV</sequence>
<evidence type="ECO:0000256" key="1">
    <source>
        <dbReference type="SAM" id="MobiDB-lite"/>
    </source>
</evidence>
<accession>A0A8H7CEF0</accession>
<feature type="region of interest" description="Disordered" evidence="1">
    <location>
        <begin position="399"/>
        <end position="419"/>
    </location>
</feature>
<dbReference type="PANTHER" id="PTHR47691">
    <property type="entry name" value="REGULATOR-RELATED"/>
    <property type="match status" value="1"/>
</dbReference>
<protein>
    <recommendedName>
        <fullName evidence="2">Novel STAND NTPase 1 domain-containing protein</fullName>
    </recommendedName>
</protein>
<gene>
    <name evidence="3" type="ORF">MVEN_02359000</name>
</gene>
<dbReference type="SUPFAM" id="SSF52540">
    <property type="entry name" value="P-loop containing nucleoside triphosphate hydrolases"/>
    <property type="match status" value="1"/>
</dbReference>
<dbReference type="AlphaFoldDB" id="A0A8H7CEF0"/>
<evidence type="ECO:0000313" key="3">
    <source>
        <dbReference type="EMBL" id="KAF7333431.1"/>
    </source>
</evidence>
<feature type="compositionally biased region" description="Polar residues" evidence="1">
    <location>
        <begin position="399"/>
        <end position="414"/>
    </location>
</feature>
<proteinExistence type="predicted"/>
<feature type="region of interest" description="Disordered" evidence="1">
    <location>
        <begin position="431"/>
        <end position="499"/>
    </location>
</feature>
<feature type="compositionally biased region" description="Acidic residues" evidence="1">
    <location>
        <begin position="431"/>
        <end position="440"/>
    </location>
</feature>
<feature type="domain" description="Novel STAND NTPase 1" evidence="2">
    <location>
        <begin position="575"/>
        <end position="715"/>
    </location>
</feature>